<protein>
    <recommendedName>
        <fullName evidence="5">DUF1680 family protein</fullName>
    </recommendedName>
</protein>
<feature type="domain" description="Non-reducing end beta-L-arabinofuranosidase-like GH127 middle" evidence="2">
    <location>
        <begin position="438"/>
        <end position="533"/>
    </location>
</feature>
<gene>
    <name evidence="3" type="ORF">SAMN04487907_1145</name>
</gene>
<evidence type="ECO:0000313" key="3">
    <source>
        <dbReference type="EMBL" id="SFC92009.1"/>
    </source>
</evidence>
<dbReference type="PANTHER" id="PTHR43465">
    <property type="entry name" value="DUF1680 DOMAIN PROTEIN (AFU_ORTHOLOGUE AFUA_1G08910)"/>
    <property type="match status" value="1"/>
</dbReference>
<dbReference type="RefSeq" id="WP_092545043.1">
    <property type="nucleotide sequence ID" value="NZ_FOKV01000014.1"/>
</dbReference>
<dbReference type="EMBL" id="FOKV01000014">
    <property type="protein sequence ID" value="SFC92009.1"/>
    <property type="molecule type" value="Genomic_DNA"/>
</dbReference>
<dbReference type="AlphaFoldDB" id="A0A1I1N305"/>
<dbReference type="Pfam" id="PF20736">
    <property type="entry name" value="Glyco_hydro127M"/>
    <property type="match status" value="1"/>
</dbReference>
<feature type="domain" description="Non-reducing end beta-L-arabinofuranosidase-like GH127 catalytic" evidence="1">
    <location>
        <begin position="76"/>
        <end position="424"/>
    </location>
</feature>
<sequence>MTKKIVKTWSVLLLVLITPGILWSQEDDYFVERAIPVKNVNHLTGFFGDRIEKNQDVYLKQFPIEDYMDFVAKQDHTDWTWVKAEQHGKWIESAILASAQSGDKELRAKVMDVFSRLLSLQEEEGYVGPTAKEIRTPDSPLRGMDPYELYFVQHALITASEQLDDPRGLDAAKALGDYFIKYIGPGKAEFWPSPDYHYPENVGRELSGQSNIAGHSVHYGWEGTLLIDPMSRLYLKTRDPKYLEWCIWAVNNLDKWSGFESYSKLDAVAEGKIGVDELQPYVHSHTFHMNFLGFLNLYRITGEKTYLDKVVAAWNDIAERQMYITGGVSVAEHYENSYIKPLEGNIVETCATMSWMQLTQYLLELTGDVKYADAMERLTWNHVFAAQSEDGAICKYHTAPNGVKPEGYFRNHDCCTASGGRILSMMPSFIYAQKENEIFINQFVGSEATFDLGSGDDFTLEQKTGFPEKDQINLIVKSSNETASTINIRIPQWSQNPTVKLNGKMQKNVFPGEYFSLNRNWKKGDKITINLPMELEWVEHENYLDVTLNYLEGGEHMYEGVPDQENAPYALMRGPVVYMVDNIWLDAKNPDYPKDVASDVKVMVSTNPDYPETKLKTKDQILGPVYEVPVVINGTETKVPMVPFSNAGQWYRDEDSKGDRYAPTYSYAIWLKKAEKL</sequence>
<dbReference type="STRING" id="1334022.SAMN04487907_1145"/>
<dbReference type="Proteomes" id="UP000199438">
    <property type="component" value="Unassembled WGS sequence"/>
</dbReference>
<name>A0A1I1N305_9FLAO</name>
<keyword evidence="4" id="KW-1185">Reference proteome</keyword>
<proteinExistence type="predicted"/>
<dbReference type="Pfam" id="PF07944">
    <property type="entry name" value="Beta-AFase-like_GH127_cat"/>
    <property type="match status" value="1"/>
</dbReference>
<reference evidence="4" key="1">
    <citation type="submission" date="2016-10" db="EMBL/GenBank/DDBJ databases">
        <authorList>
            <person name="Varghese N."/>
            <person name="Submissions S."/>
        </authorList>
    </citation>
    <scope>NUCLEOTIDE SEQUENCE [LARGE SCALE GENOMIC DNA]</scope>
    <source>
        <strain evidence="4">DSM 24499</strain>
    </source>
</reference>
<dbReference type="SUPFAM" id="SSF48208">
    <property type="entry name" value="Six-hairpin glycosidases"/>
    <property type="match status" value="1"/>
</dbReference>
<accession>A0A1I1N305</accession>
<evidence type="ECO:0000259" key="1">
    <source>
        <dbReference type="Pfam" id="PF07944"/>
    </source>
</evidence>
<dbReference type="InterPro" id="IPR012878">
    <property type="entry name" value="Beta-AFase-like_GH127_cat"/>
</dbReference>
<dbReference type="GO" id="GO:0005975">
    <property type="term" value="P:carbohydrate metabolic process"/>
    <property type="evidence" value="ECO:0007669"/>
    <property type="project" value="InterPro"/>
</dbReference>
<evidence type="ECO:0000259" key="2">
    <source>
        <dbReference type="Pfam" id="PF20736"/>
    </source>
</evidence>
<organism evidence="3 4">
    <name type="scientific">Zunongwangia mangrovi</name>
    <dbReference type="NCBI Taxonomy" id="1334022"/>
    <lineage>
        <taxon>Bacteria</taxon>
        <taxon>Pseudomonadati</taxon>
        <taxon>Bacteroidota</taxon>
        <taxon>Flavobacteriia</taxon>
        <taxon>Flavobacteriales</taxon>
        <taxon>Flavobacteriaceae</taxon>
        <taxon>Zunongwangia</taxon>
    </lineage>
</organism>
<dbReference type="InterPro" id="IPR049174">
    <property type="entry name" value="Beta-AFase-like"/>
</dbReference>
<dbReference type="Gene3D" id="1.50.10.20">
    <property type="match status" value="1"/>
</dbReference>
<evidence type="ECO:0008006" key="5">
    <source>
        <dbReference type="Google" id="ProtNLM"/>
    </source>
</evidence>
<dbReference type="OrthoDB" id="9757939at2"/>
<dbReference type="PANTHER" id="PTHR43465:SF2">
    <property type="entry name" value="DUF1680 DOMAIN PROTEIN (AFU_ORTHOLOGUE AFUA_1G08910)"/>
    <property type="match status" value="1"/>
</dbReference>
<dbReference type="InterPro" id="IPR049046">
    <property type="entry name" value="Beta-AFase-like_GH127_middle"/>
</dbReference>
<dbReference type="InterPro" id="IPR008928">
    <property type="entry name" value="6-hairpin_glycosidase_sf"/>
</dbReference>
<evidence type="ECO:0000313" key="4">
    <source>
        <dbReference type="Proteomes" id="UP000199438"/>
    </source>
</evidence>